<dbReference type="InterPro" id="IPR006204">
    <property type="entry name" value="GHMP_kinase_N_dom"/>
</dbReference>
<dbReference type="Proteomes" id="UP000186228">
    <property type="component" value="Unassembled WGS sequence"/>
</dbReference>
<dbReference type="GO" id="GO:0050515">
    <property type="term" value="F:4-(cytidine 5'-diphospho)-2-C-methyl-D-erythritol kinase activity"/>
    <property type="evidence" value="ECO:0007669"/>
    <property type="project" value="UniProtKB-UniRule"/>
</dbReference>
<evidence type="ECO:0000256" key="5">
    <source>
        <dbReference type="ARBA" id="ARBA00022741"/>
    </source>
</evidence>
<dbReference type="EC" id="2.7.1.148" evidence="2 10"/>
<reference evidence="14" key="1">
    <citation type="submission" date="2016-08" db="EMBL/GenBank/DDBJ databases">
        <authorList>
            <person name="Varghese N."/>
            <person name="Submissions Spin"/>
        </authorList>
    </citation>
    <scope>NUCLEOTIDE SEQUENCE [LARGE SCALE GENOMIC DNA]</scope>
    <source>
        <strain evidence="14">CCBAU 57015</strain>
    </source>
</reference>
<dbReference type="NCBIfam" id="TIGR00154">
    <property type="entry name" value="ispE"/>
    <property type="match status" value="1"/>
</dbReference>
<evidence type="ECO:0000256" key="4">
    <source>
        <dbReference type="ARBA" id="ARBA00022679"/>
    </source>
</evidence>
<keyword evidence="14" id="KW-1185">Reference proteome</keyword>
<comment type="pathway">
    <text evidence="10">Isoprenoid biosynthesis; isopentenyl diphosphate biosynthesis via DXP pathway; isopentenyl diphosphate from 1-deoxy-D-xylulose 5-phosphate: step 3/6.</text>
</comment>
<evidence type="ECO:0000256" key="3">
    <source>
        <dbReference type="ARBA" id="ARBA00017473"/>
    </source>
</evidence>
<dbReference type="Pfam" id="PF08544">
    <property type="entry name" value="GHMP_kinases_C"/>
    <property type="match status" value="1"/>
</dbReference>
<evidence type="ECO:0000259" key="12">
    <source>
        <dbReference type="Pfam" id="PF08544"/>
    </source>
</evidence>
<dbReference type="PANTHER" id="PTHR43527:SF2">
    <property type="entry name" value="4-DIPHOSPHOCYTIDYL-2-C-METHYL-D-ERYTHRITOL KINASE, CHLOROPLASTIC"/>
    <property type="match status" value="1"/>
</dbReference>
<evidence type="ECO:0000256" key="7">
    <source>
        <dbReference type="ARBA" id="ARBA00022840"/>
    </source>
</evidence>
<name>A0A1C3VYW3_9HYPH</name>
<dbReference type="STRING" id="52131.GA0061100_109119"/>
<comment type="function">
    <text evidence="10">Catalyzes the phosphorylation of the position 2 hydroxy group of 4-diphosphocytidyl-2C-methyl-D-erythritol.</text>
</comment>
<keyword evidence="7 10" id="KW-0067">ATP-binding</keyword>
<comment type="similarity">
    <text evidence="1 10">Belongs to the GHMP kinase family. IspE subfamily.</text>
</comment>
<sequence>MGTILAAGAFDLTEEAPAKINLALHVTGRRSDGYHLLDMLVSFARHGDRLGFRAGEQDEFSLSGRFGPLLSADAEAGDNLVLKARDLLRQAASSAGFDAPAAHIHLEKNLPIASGIGGGSADAAATLRGLMRLWHLKLPEDMLKTIALKLGADVPMCLASQPLVARGIGEAIDLLPSFPSFPMVLGNPLVGVSTADVFRRLSRKDNPPLLFPSQMPQGYGEWIDTIRNLRNDLEPPARSICGEIAILSSLIESKSPIMTRMSGSGATCFGIFADIEQATEAAASLHRQKPDWYFQVTETIAGEA</sequence>
<feature type="domain" description="GHMP kinase C-terminal" evidence="12">
    <location>
        <begin position="228"/>
        <end position="287"/>
    </location>
</feature>
<organism evidence="13 14">
    <name type="scientific">Rhizobium hainanense</name>
    <dbReference type="NCBI Taxonomy" id="52131"/>
    <lineage>
        <taxon>Bacteria</taxon>
        <taxon>Pseudomonadati</taxon>
        <taxon>Pseudomonadota</taxon>
        <taxon>Alphaproteobacteria</taxon>
        <taxon>Hyphomicrobiales</taxon>
        <taxon>Rhizobiaceae</taxon>
        <taxon>Rhizobium/Agrobacterium group</taxon>
        <taxon>Rhizobium</taxon>
    </lineage>
</organism>
<evidence type="ECO:0000313" key="14">
    <source>
        <dbReference type="Proteomes" id="UP000186228"/>
    </source>
</evidence>
<comment type="catalytic activity">
    <reaction evidence="10">
        <text>4-CDP-2-C-methyl-D-erythritol + ATP = 4-CDP-2-C-methyl-D-erythritol 2-phosphate + ADP + H(+)</text>
        <dbReference type="Rhea" id="RHEA:18437"/>
        <dbReference type="ChEBI" id="CHEBI:15378"/>
        <dbReference type="ChEBI" id="CHEBI:30616"/>
        <dbReference type="ChEBI" id="CHEBI:57823"/>
        <dbReference type="ChEBI" id="CHEBI:57919"/>
        <dbReference type="ChEBI" id="CHEBI:456216"/>
        <dbReference type="EC" id="2.7.1.148"/>
    </reaction>
</comment>
<dbReference type="RefSeq" id="WP_075855606.1">
    <property type="nucleotide sequence ID" value="NZ_FMAC01000009.1"/>
</dbReference>
<dbReference type="AlphaFoldDB" id="A0A1C3VYW3"/>
<evidence type="ECO:0000256" key="9">
    <source>
        <dbReference type="ARBA" id="ARBA00032554"/>
    </source>
</evidence>
<dbReference type="GO" id="GO:0016114">
    <property type="term" value="P:terpenoid biosynthetic process"/>
    <property type="evidence" value="ECO:0007669"/>
    <property type="project" value="UniProtKB-UniRule"/>
</dbReference>
<dbReference type="InterPro" id="IPR014721">
    <property type="entry name" value="Ribsml_uS5_D2-typ_fold_subgr"/>
</dbReference>
<evidence type="ECO:0000256" key="6">
    <source>
        <dbReference type="ARBA" id="ARBA00022777"/>
    </source>
</evidence>
<dbReference type="Gene3D" id="3.30.230.10">
    <property type="match status" value="1"/>
</dbReference>
<dbReference type="UniPathway" id="UPA00056">
    <property type="reaction ID" value="UER00094"/>
</dbReference>
<dbReference type="GO" id="GO:0005524">
    <property type="term" value="F:ATP binding"/>
    <property type="evidence" value="ECO:0007669"/>
    <property type="project" value="UniProtKB-UniRule"/>
</dbReference>
<proteinExistence type="inferred from homology"/>
<evidence type="ECO:0000256" key="10">
    <source>
        <dbReference type="HAMAP-Rule" id="MF_00061"/>
    </source>
</evidence>
<feature type="active site" evidence="10">
    <location>
        <position position="19"/>
    </location>
</feature>
<evidence type="ECO:0000259" key="11">
    <source>
        <dbReference type="Pfam" id="PF00288"/>
    </source>
</evidence>
<evidence type="ECO:0000256" key="8">
    <source>
        <dbReference type="ARBA" id="ARBA00023229"/>
    </source>
</evidence>
<feature type="active site" evidence="10">
    <location>
        <position position="153"/>
    </location>
</feature>
<dbReference type="Gene3D" id="3.30.70.890">
    <property type="entry name" value="GHMP kinase, C-terminal domain"/>
    <property type="match status" value="1"/>
</dbReference>
<feature type="domain" description="GHMP kinase N-terminal" evidence="11">
    <location>
        <begin position="79"/>
        <end position="159"/>
    </location>
</feature>
<dbReference type="InterPro" id="IPR020568">
    <property type="entry name" value="Ribosomal_Su5_D2-typ_SF"/>
</dbReference>
<dbReference type="SUPFAM" id="SSF55060">
    <property type="entry name" value="GHMP Kinase, C-terminal domain"/>
    <property type="match status" value="1"/>
</dbReference>
<dbReference type="GO" id="GO:0019288">
    <property type="term" value="P:isopentenyl diphosphate biosynthetic process, methylerythritol 4-phosphate pathway"/>
    <property type="evidence" value="ECO:0007669"/>
    <property type="project" value="UniProtKB-UniRule"/>
</dbReference>
<keyword evidence="6 10" id="KW-0418">Kinase</keyword>
<dbReference type="HAMAP" id="MF_00061">
    <property type="entry name" value="IspE"/>
    <property type="match status" value="1"/>
</dbReference>
<dbReference type="Pfam" id="PF00288">
    <property type="entry name" value="GHMP_kinases_N"/>
    <property type="match status" value="1"/>
</dbReference>
<dbReference type="PIRSF" id="PIRSF010376">
    <property type="entry name" value="IspE"/>
    <property type="match status" value="1"/>
</dbReference>
<keyword evidence="8 10" id="KW-0414">Isoprene biosynthesis</keyword>
<evidence type="ECO:0000256" key="1">
    <source>
        <dbReference type="ARBA" id="ARBA00009684"/>
    </source>
</evidence>
<dbReference type="InterPro" id="IPR036554">
    <property type="entry name" value="GHMP_kinase_C_sf"/>
</dbReference>
<keyword evidence="4 10" id="KW-0808">Transferase</keyword>
<evidence type="ECO:0000313" key="13">
    <source>
        <dbReference type="EMBL" id="SCB32805.1"/>
    </source>
</evidence>
<accession>A0A1C3VYW3</accession>
<dbReference type="InterPro" id="IPR004424">
    <property type="entry name" value="IspE"/>
</dbReference>
<feature type="binding site" evidence="10">
    <location>
        <begin position="111"/>
        <end position="121"/>
    </location>
    <ligand>
        <name>ATP</name>
        <dbReference type="ChEBI" id="CHEBI:30616"/>
    </ligand>
</feature>
<dbReference type="InterPro" id="IPR013750">
    <property type="entry name" value="GHMP_kinase_C_dom"/>
</dbReference>
<dbReference type="OrthoDB" id="9809438at2"/>
<gene>
    <name evidence="10" type="primary">ispE</name>
    <name evidence="13" type="ORF">GA0061100_109119</name>
</gene>
<dbReference type="NCBIfam" id="NF011202">
    <property type="entry name" value="PRK14608.1"/>
    <property type="match status" value="1"/>
</dbReference>
<dbReference type="EMBL" id="FMAC01000009">
    <property type="protein sequence ID" value="SCB32805.1"/>
    <property type="molecule type" value="Genomic_DNA"/>
</dbReference>
<evidence type="ECO:0000256" key="2">
    <source>
        <dbReference type="ARBA" id="ARBA00012052"/>
    </source>
</evidence>
<dbReference type="SUPFAM" id="SSF54211">
    <property type="entry name" value="Ribosomal protein S5 domain 2-like"/>
    <property type="match status" value="1"/>
</dbReference>
<dbReference type="PANTHER" id="PTHR43527">
    <property type="entry name" value="4-DIPHOSPHOCYTIDYL-2-C-METHYL-D-ERYTHRITOL KINASE, CHLOROPLASTIC"/>
    <property type="match status" value="1"/>
</dbReference>
<protein>
    <recommendedName>
        <fullName evidence="3 10">4-diphosphocytidyl-2-C-methyl-D-erythritol kinase</fullName>
        <shortName evidence="10">CMK</shortName>
        <ecNumber evidence="2 10">2.7.1.148</ecNumber>
    </recommendedName>
    <alternativeName>
        <fullName evidence="9 10">4-(cytidine-5'-diphospho)-2-C-methyl-D-erythritol kinase</fullName>
    </alternativeName>
</protein>
<keyword evidence="5 10" id="KW-0547">Nucleotide-binding</keyword>